<dbReference type="EMBL" id="OGTP01000002">
    <property type="protein sequence ID" value="SPB13906.1"/>
    <property type="molecule type" value="Genomic_DNA"/>
</dbReference>
<keyword evidence="7" id="KW-1185">Reference proteome</keyword>
<evidence type="ECO:0000259" key="5">
    <source>
        <dbReference type="PROSITE" id="PS50931"/>
    </source>
</evidence>
<dbReference type="GO" id="GO:0006351">
    <property type="term" value="P:DNA-templated transcription"/>
    <property type="evidence" value="ECO:0007669"/>
    <property type="project" value="TreeGrafter"/>
</dbReference>
<feature type="domain" description="HTH lysR-type" evidence="5">
    <location>
        <begin position="6"/>
        <end position="63"/>
    </location>
</feature>
<dbReference type="InterPro" id="IPR036388">
    <property type="entry name" value="WH-like_DNA-bd_sf"/>
</dbReference>
<reference evidence="7" key="1">
    <citation type="submission" date="2018-01" db="EMBL/GenBank/DDBJ databases">
        <authorList>
            <person name="Peeters C."/>
        </authorList>
    </citation>
    <scope>NUCLEOTIDE SEQUENCE [LARGE SCALE GENOMIC DNA]</scope>
</reference>
<comment type="similarity">
    <text evidence="1">Belongs to the LysR transcriptional regulatory family.</text>
</comment>
<dbReference type="PROSITE" id="PS50931">
    <property type="entry name" value="HTH_LYSR"/>
    <property type="match status" value="1"/>
</dbReference>
<dbReference type="Pfam" id="PF00126">
    <property type="entry name" value="HTH_1"/>
    <property type="match status" value="1"/>
</dbReference>
<dbReference type="InterPro" id="IPR005119">
    <property type="entry name" value="LysR_subst-bd"/>
</dbReference>
<evidence type="ECO:0000256" key="2">
    <source>
        <dbReference type="ARBA" id="ARBA00023015"/>
    </source>
</evidence>
<evidence type="ECO:0000256" key="4">
    <source>
        <dbReference type="ARBA" id="ARBA00023163"/>
    </source>
</evidence>
<dbReference type="Proteomes" id="UP000238169">
    <property type="component" value="Unassembled WGS sequence"/>
</dbReference>
<sequence length="292" mass="32378">MNGPNLEWSDVRIFLAIARSGTLGAAARMIGQTQPTMGRRLRALEESLGHVLFQRTSDGFVLTDEGAVVLSFAERMEEEALGFTRALAGQDAKLTGLLRVSSSDWFGVHVLTPIFARFLAKHPEVSIELITDARRYSLARREADLVFRITPFDEPDVIQRRLMHIDYALYGRVDLESPKVGDGKGQTLISMDSAFGQLPDVLWLKRLLPNGKIVFGSNNRDAQAHMCAQGTGFAVLPCPLGDADARLMRFDLGEAPPGRDVWLGYHRDLKRVARLRHLLNETMAVLGGKPID</sequence>
<evidence type="ECO:0000313" key="6">
    <source>
        <dbReference type="EMBL" id="SPB13906.1"/>
    </source>
</evidence>
<evidence type="ECO:0000313" key="7">
    <source>
        <dbReference type="Proteomes" id="UP000238169"/>
    </source>
</evidence>
<dbReference type="AlphaFoldDB" id="A0A2U3I1F0"/>
<dbReference type="SUPFAM" id="SSF46785">
    <property type="entry name" value="Winged helix' DNA-binding domain"/>
    <property type="match status" value="1"/>
</dbReference>
<proteinExistence type="inferred from homology"/>
<evidence type="ECO:0000256" key="3">
    <source>
        <dbReference type="ARBA" id="ARBA00023125"/>
    </source>
</evidence>
<organism evidence="6 7">
    <name type="scientific">Caballeronia novacaledonica</name>
    <dbReference type="NCBI Taxonomy" id="1544861"/>
    <lineage>
        <taxon>Bacteria</taxon>
        <taxon>Pseudomonadati</taxon>
        <taxon>Pseudomonadota</taxon>
        <taxon>Betaproteobacteria</taxon>
        <taxon>Burkholderiales</taxon>
        <taxon>Burkholderiaceae</taxon>
        <taxon>Caballeronia</taxon>
    </lineage>
</organism>
<dbReference type="InterPro" id="IPR058163">
    <property type="entry name" value="LysR-type_TF_proteobact-type"/>
</dbReference>
<dbReference type="PANTHER" id="PTHR30537">
    <property type="entry name" value="HTH-TYPE TRANSCRIPTIONAL REGULATOR"/>
    <property type="match status" value="1"/>
</dbReference>
<name>A0A2U3I1F0_9BURK</name>
<dbReference type="PANTHER" id="PTHR30537:SF3">
    <property type="entry name" value="TRANSCRIPTIONAL REGULATORY PROTEIN"/>
    <property type="match status" value="1"/>
</dbReference>
<dbReference type="RefSeq" id="WP_106853633.1">
    <property type="nucleotide sequence ID" value="NZ_OGTP01000002.1"/>
</dbReference>
<protein>
    <submittedName>
        <fullName evidence="6">LysR family transcriptional regulator</fullName>
    </submittedName>
</protein>
<keyword evidence="3" id="KW-0238">DNA-binding</keyword>
<dbReference type="Gene3D" id="1.10.10.10">
    <property type="entry name" value="Winged helix-like DNA-binding domain superfamily/Winged helix DNA-binding domain"/>
    <property type="match status" value="1"/>
</dbReference>
<dbReference type="InterPro" id="IPR000847">
    <property type="entry name" value="LysR_HTH_N"/>
</dbReference>
<dbReference type="GO" id="GO:0043565">
    <property type="term" value="F:sequence-specific DNA binding"/>
    <property type="evidence" value="ECO:0007669"/>
    <property type="project" value="TreeGrafter"/>
</dbReference>
<dbReference type="Pfam" id="PF03466">
    <property type="entry name" value="LysR_substrate"/>
    <property type="match status" value="1"/>
</dbReference>
<keyword evidence="4" id="KW-0804">Transcription</keyword>
<keyword evidence="2" id="KW-0805">Transcription regulation</keyword>
<dbReference type="GO" id="GO:0003700">
    <property type="term" value="F:DNA-binding transcription factor activity"/>
    <property type="evidence" value="ECO:0007669"/>
    <property type="project" value="InterPro"/>
</dbReference>
<dbReference type="SUPFAM" id="SSF53850">
    <property type="entry name" value="Periplasmic binding protein-like II"/>
    <property type="match status" value="1"/>
</dbReference>
<accession>A0A2U3I1F0</accession>
<evidence type="ECO:0000256" key="1">
    <source>
        <dbReference type="ARBA" id="ARBA00009437"/>
    </source>
</evidence>
<dbReference type="PRINTS" id="PR00039">
    <property type="entry name" value="HTHLYSR"/>
</dbReference>
<dbReference type="Gene3D" id="3.40.190.290">
    <property type="match status" value="1"/>
</dbReference>
<dbReference type="InterPro" id="IPR036390">
    <property type="entry name" value="WH_DNA-bd_sf"/>
</dbReference>
<dbReference type="OrthoDB" id="9072091at2"/>
<gene>
    <name evidence="6" type="ORF">NOV72_01171</name>
</gene>